<dbReference type="Pfam" id="PF06224">
    <property type="entry name" value="AlkZ-like"/>
    <property type="match status" value="1"/>
</dbReference>
<comment type="caution">
    <text evidence="1">The sequence shown here is derived from an EMBL/GenBank/DDBJ whole genome shotgun (WGS) entry which is preliminary data.</text>
</comment>
<dbReference type="EMBL" id="LVHI01000023">
    <property type="protein sequence ID" value="OAK52820.1"/>
    <property type="molecule type" value="Genomic_DNA"/>
</dbReference>
<accession>A0A177YBU1</accession>
<sequence>MREMSAAMARRTALAAQGLASPHPVTDRGASTRAVQKVIDRNRLLQIDSVSVLVRAHYAPLFSRVGKYDRTLVDRAAWTDTKRSPRKLVEYWAHEAALIPVEDWPLMRWRTELYEHGRWGGAKTVLERNPTLADDILAVITDSGPSSAGEIERALDVERPGRKGPWWDRSDVKVVCEQLFAAGVVSVDTRAGFVRHYDLTERVIPADILARNVDEADAVRQLVTNSAVALGIATEPDLRDYYRLSQKQTKAAIVDLVEAGTLEPVEVDGWGAPAYLHVDARIPRSAKGSTLLCPFDPMIFFRPRVERIFDFHYRIEIYTPQHKRIHGYYVFPFLMDGELVARVDLKGDRARSELQVLGAFVDGDRDAAVIADRLLPVLREMADWLELGTIVIGERGDLVAALAASA</sequence>
<evidence type="ECO:0000313" key="1">
    <source>
        <dbReference type="EMBL" id="OAK52820.1"/>
    </source>
</evidence>
<dbReference type="AlphaFoldDB" id="A0A177YBU1"/>
<dbReference type="PANTHER" id="PTHR30528:SF0">
    <property type="entry name" value="CYTOPLASMIC PROTEIN"/>
    <property type="match status" value="1"/>
</dbReference>
<dbReference type="Proteomes" id="UP000077519">
    <property type="component" value="Unassembled WGS sequence"/>
</dbReference>
<gene>
    <name evidence="1" type="ORF">A3K89_08605</name>
</gene>
<dbReference type="InterPro" id="IPR009351">
    <property type="entry name" value="AlkZ-like"/>
</dbReference>
<dbReference type="RefSeq" id="WP_068428841.1">
    <property type="nucleotide sequence ID" value="NZ_LVHI01000023.1"/>
</dbReference>
<dbReference type="PANTHER" id="PTHR30528">
    <property type="entry name" value="CYTOPLASMIC PROTEIN"/>
    <property type="match status" value="1"/>
</dbReference>
<protein>
    <recommendedName>
        <fullName evidence="3">Winged helix-turn-helix domain-containing protein</fullName>
    </recommendedName>
</protein>
<keyword evidence="2" id="KW-1185">Reference proteome</keyword>
<evidence type="ECO:0008006" key="3">
    <source>
        <dbReference type="Google" id="ProtNLM"/>
    </source>
</evidence>
<name>A0A177YBU1_9NOCA</name>
<evidence type="ECO:0000313" key="2">
    <source>
        <dbReference type="Proteomes" id="UP000077519"/>
    </source>
</evidence>
<proteinExistence type="predicted"/>
<reference evidence="1 2" key="1">
    <citation type="submission" date="2016-03" db="EMBL/GenBank/DDBJ databases">
        <title>Genome sequence of Rhodococcus kyotonensis KB10.</title>
        <authorList>
            <person name="Jeong H."/>
            <person name="Hong C.E."/>
            <person name="Jo S.H."/>
            <person name="Park J.M."/>
        </authorList>
    </citation>
    <scope>NUCLEOTIDE SEQUENCE [LARGE SCALE GENOMIC DNA]</scope>
    <source>
        <strain evidence="1 2">KB10</strain>
    </source>
</reference>
<organism evidence="1 2">
    <name type="scientific">Rhodococcoides kyotonense</name>
    <dbReference type="NCBI Taxonomy" id="398843"/>
    <lineage>
        <taxon>Bacteria</taxon>
        <taxon>Bacillati</taxon>
        <taxon>Actinomycetota</taxon>
        <taxon>Actinomycetes</taxon>
        <taxon>Mycobacteriales</taxon>
        <taxon>Nocardiaceae</taxon>
        <taxon>Rhodococcoides</taxon>
    </lineage>
</organism>